<dbReference type="Gene3D" id="3.30.310.100">
    <property type="entry name" value="YugN-like"/>
    <property type="match status" value="1"/>
</dbReference>
<dbReference type="STRING" id="1385514.N782_14325"/>
<dbReference type="InterPro" id="IPR014967">
    <property type="entry name" value="Uncharacterised_YugN-like"/>
</dbReference>
<comment type="caution">
    <text evidence="1">The sequence shown here is derived from an EMBL/GenBank/DDBJ whole genome shotgun (WGS) entry which is preliminary data.</text>
</comment>
<evidence type="ECO:0008006" key="3">
    <source>
        <dbReference type="Google" id="ProtNLM"/>
    </source>
</evidence>
<name>A0A0A2TD71_9BACI</name>
<sequence>MIPVPSKVEGQVFSLYDLEQRLKPIGYVIGGNWDYDHGSFDYEIDDRVGYQFLRVPFSVVNGQLDDKEATVQLGEPFLLSHKYQRGLDDNVHVGNKTASFDQFSEPVDPDAEFPSEYVDTGKELVQELERTLLS</sequence>
<accession>A0A0A2TD71</accession>
<dbReference type="RefSeq" id="WP_036821165.1">
    <property type="nucleotide sequence ID" value="NZ_AVBF01000039.1"/>
</dbReference>
<reference evidence="1 2" key="1">
    <citation type="journal article" date="2015" name="Stand. Genomic Sci.">
        <title>High quality draft genome sequence of the moderately halophilic bacterium Pontibacillus yanchengensis Y32(T) and comparison among Pontibacillus genomes.</title>
        <authorList>
            <person name="Huang J."/>
            <person name="Qiao Z.X."/>
            <person name="Tang J.W."/>
            <person name="Wang G."/>
        </authorList>
    </citation>
    <scope>NUCLEOTIDE SEQUENCE [LARGE SCALE GENOMIC DNA]</scope>
    <source>
        <strain evidence="1 2">Y32</strain>
    </source>
</reference>
<proteinExistence type="predicted"/>
<protein>
    <recommendedName>
        <fullName evidence="3">YugN-like family protein</fullName>
    </recommendedName>
</protein>
<dbReference type="eggNOG" id="ENOG50331JZ">
    <property type="taxonomic scope" value="Bacteria"/>
</dbReference>
<dbReference type="Pfam" id="PF08868">
    <property type="entry name" value="YugN"/>
    <property type="match status" value="1"/>
</dbReference>
<gene>
    <name evidence="1" type="ORF">N782_14325</name>
</gene>
<evidence type="ECO:0000313" key="2">
    <source>
        <dbReference type="Proteomes" id="UP000030147"/>
    </source>
</evidence>
<dbReference type="InterPro" id="IPR036491">
    <property type="entry name" value="YugN-like_sf"/>
</dbReference>
<dbReference type="SUPFAM" id="SSF160755">
    <property type="entry name" value="YugN-like"/>
    <property type="match status" value="1"/>
</dbReference>
<keyword evidence="2" id="KW-1185">Reference proteome</keyword>
<dbReference type="AlphaFoldDB" id="A0A0A2TD71"/>
<evidence type="ECO:0000313" key="1">
    <source>
        <dbReference type="EMBL" id="KGP72051.1"/>
    </source>
</evidence>
<organism evidence="1 2">
    <name type="scientific">Pontibacillus yanchengensis Y32</name>
    <dbReference type="NCBI Taxonomy" id="1385514"/>
    <lineage>
        <taxon>Bacteria</taxon>
        <taxon>Bacillati</taxon>
        <taxon>Bacillota</taxon>
        <taxon>Bacilli</taxon>
        <taxon>Bacillales</taxon>
        <taxon>Bacillaceae</taxon>
        <taxon>Pontibacillus</taxon>
    </lineage>
</organism>
<dbReference type="Proteomes" id="UP000030147">
    <property type="component" value="Unassembled WGS sequence"/>
</dbReference>
<dbReference type="EMBL" id="AVBF01000039">
    <property type="protein sequence ID" value="KGP72051.1"/>
    <property type="molecule type" value="Genomic_DNA"/>
</dbReference>
<dbReference type="OrthoDB" id="2988890at2"/>